<dbReference type="GO" id="GO:0036038">
    <property type="term" value="C:MKS complex"/>
    <property type="evidence" value="ECO:0007669"/>
    <property type="project" value="InterPro"/>
</dbReference>
<reference evidence="4" key="1">
    <citation type="journal article" date="2023" name="Science">
        <title>Genome structures resolve the early diversification of teleost fishes.</title>
        <authorList>
            <person name="Parey E."/>
            <person name="Louis A."/>
            <person name="Montfort J."/>
            <person name="Bouchez O."/>
            <person name="Roques C."/>
            <person name="Iampietro C."/>
            <person name="Lluch J."/>
            <person name="Castinel A."/>
            <person name="Donnadieu C."/>
            <person name="Desvignes T."/>
            <person name="Floi Bucao C."/>
            <person name="Jouanno E."/>
            <person name="Wen M."/>
            <person name="Mejri S."/>
            <person name="Dirks R."/>
            <person name="Jansen H."/>
            <person name="Henkel C."/>
            <person name="Chen W.J."/>
            <person name="Zahm M."/>
            <person name="Cabau C."/>
            <person name="Klopp C."/>
            <person name="Thompson A.W."/>
            <person name="Robinson-Rechavi M."/>
            <person name="Braasch I."/>
            <person name="Lecointre G."/>
            <person name="Bobe J."/>
            <person name="Postlethwait J.H."/>
            <person name="Berthelot C."/>
            <person name="Roest Crollius H."/>
            <person name="Guiguen Y."/>
        </authorList>
    </citation>
    <scope>NUCLEOTIDE SEQUENCE</scope>
    <source>
        <strain evidence="4">Concon-B</strain>
    </source>
</reference>
<keyword evidence="5" id="KW-1185">Reference proteome</keyword>
<dbReference type="InterPro" id="IPR019170">
    <property type="entry name" value="Meckelin"/>
</dbReference>
<dbReference type="Pfam" id="PF09773">
    <property type="entry name" value="Meckelin"/>
    <property type="match status" value="1"/>
</dbReference>
<keyword evidence="3" id="KW-0732">Signal</keyword>
<feature type="transmembrane region" description="Helical" evidence="2">
    <location>
        <begin position="360"/>
        <end position="382"/>
    </location>
</feature>
<dbReference type="EMBL" id="JAFJMO010000017">
    <property type="protein sequence ID" value="KAJ8252692.1"/>
    <property type="molecule type" value="Genomic_DNA"/>
</dbReference>
<gene>
    <name evidence="4" type="ORF">COCON_G00220040</name>
</gene>
<evidence type="ECO:0000256" key="3">
    <source>
        <dbReference type="SAM" id="SignalP"/>
    </source>
</evidence>
<name>A0A9Q1HMU6_CONCO</name>
<feature type="transmembrane region" description="Helical" evidence="2">
    <location>
        <begin position="473"/>
        <end position="497"/>
    </location>
</feature>
<organism evidence="4 5">
    <name type="scientific">Conger conger</name>
    <name type="common">Conger eel</name>
    <name type="synonym">Muraena conger</name>
    <dbReference type="NCBI Taxonomy" id="82655"/>
    <lineage>
        <taxon>Eukaryota</taxon>
        <taxon>Metazoa</taxon>
        <taxon>Chordata</taxon>
        <taxon>Craniata</taxon>
        <taxon>Vertebrata</taxon>
        <taxon>Euteleostomi</taxon>
        <taxon>Actinopterygii</taxon>
        <taxon>Neopterygii</taxon>
        <taxon>Teleostei</taxon>
        <taxon>Anguilliformes</taxon>
        <taxon>Congridae</taxon>
        <taxon>Conger</taxon>
    </lineage>
</organism>
<evidence type="ECO:0000313" key="5">
    <source>
        <dbReference type="Proteomes" id="UP001152803"/>
    </source>
</evidence>
<dbReference type="GO" id="GO:0060271">
    <property type="term" value="P:cilium assembly"/>
    <property type="evidence" value="ECO:0007669"/>
    <property type="project" value="InterPro"/>
</dbReference>
<dbReference type="PANTHER" id="PTHR21274:SF1">
    <property type="entry name" value="TRANSMEMBRANE PROTEIN 67"/>
    <property type="match status" value="1"/>
</dbReference>
<evidence type="ECO:0000313" key="4">
    <source>
        <dbReference type="EMBL" id="KAJ8252692.1"/>
    </source>
</evidence>
<dbReference type="OrthoDB" id="419138at2759"/>
<feature type="transmembrane region" description="Helical" evidence="2">
    <location>
        <begin position="432"/>
        <end position="453"/>
    </location>
</feature>
<feature type="transmembrane region" description="Helical" evidence="2">
    <location>
        <begin position="272"/>
        <end position="292"/>
    </location>
</feature>
<sequence length="742" mass="82268">MTPASLHPWALFRVFCSIISTGCLAQNGGASIPLVLPKQCGQNQFYNTASLQCSPCGPNQRRSPSEWNDLIGPEEMSSVYGWHGELRVWSRTDSGQHLDSSFLACSIYDNITACQLLANLVLLDPAGETSKAFNLYRKAALQMPPLPFLPQLFLSGSLSSEQALPGPQLDSAGLCPQSRRPPGLPASQSPAPSFVQTPSKDWMQHMTLGQPISSLYPEPVFYQLFLKHQDGEGLDMVWPIPVQHLSQVTGPGGTPPFQLLVEYNTVTDPANAVAQISLGVLAILSLLFAMLETSSWSRRAGQQYITLTTIVKFLAFLIGNLANAFFLVSFGTGLYWLIAFKGQRSTVNMVLPSAGGTVETHFIVFLSLAFAFKAVQVMHLLITQVSISIFLIDWEKPRNAAGASGPGVSAWRTFFVANEWNEIQTARKLNPLLQLLTVLLILQVVGVENIASRDLKLALQPDGARYIPPTSPILRYGLTVSVWLSVGLVQVIFYLVVYERLVEDKFRQFVDLCSMSNVSVFVLAHRCYGYYIHGRSVHGHADVSMEAMRANLRREEANLCALRGLEPSADVQTFEIALTAGVRQQLDRVSLSLAEASGARGRRSGADGPQGPQEQTSKAYHAMNYFLSSFLEHAHKDMDYFVKDKLFLERITKYEFQQPVERTIFYRDPDGISFTNVLYFSNELTLLLFDTLLFCVIDLGSQDLVLAAVLTYAVQQVLHSLRCSLSRRNVSEKTLVDRCFLI</sequence>
<dbReference type="Proteomes" id="UP001152803">
    <property type="component" value="Unassembled WGS sequence"/>
</dbReference>
<feature type="chain" id="PRO_5040320157" description="Meckelin" evidence="3">
    <location>
        <begin position="26"/>
        <end position="742"/>
    </location>
</feature>
<feature type="transmembrane region" description="Helical" evidence="2">
    <location>
        <begin position="313"/>
        <end position="340"/>
    </location>
</feature>
<evidence type="ECO:0000256" key="1">
    <source>
        <dbReference type="SAM" id="MobiDB-lite"/>
    </source>
</evidence>
<feature type="signal peptide" evidence="3">
    <location>
        <begin position="1"/>
        <end position="25"/>
    </location>
</feature>
<protein>
    <recommendedName>
        <fullName evidence="6">Meckelin</fullName>
    </recommendedName>
</protein>
<evidence type="ECO:0008006" key="6">
    <source>
        <dbReference type="Google" id="ProtNLM"/>
    </source>
</evidence>
<evidence type="ECO:0000256" key="2">
    <source>
        <dbReference type="SAM" id="Phobius"/>
    </source>
</evidence>
<feature type="region of interest" description="Disordered" evidence="1">
    <location>
        <begin position="164"/>
        <end position="193"/>
    </location>
</feature>
<accession>A0A9Q1HMU6</accession>
<proteinExistence type="predicted"/>
<dbReference type="PANTHER" id="PTHR21274">
    <property type="entry name" value="MECKELIN"/>
    <property type="match status" value="1"/>
</dbReference>
<keyword evidence="2" id="KW-0472">Membrane</keyword>
<dbReference type="AlphaFoldDB" id="A0A9Q1HMU6"/>
<comment type="caution">
    <text evidence="4">The sequence shown here is derived from an EMBL/GenBank/DDBJ whole genome shotgun (WGS) entry which is preliminary data.</text>
</comment>
<keyword evidence="2" id="KW-0812">Transmembrane</keyword>
<keyword evidence="2" id="KW-1133">Transmembrane helix</keyword>